<comment type="caution">
    <text evidence="1">The sequence shown here is derived from an EMBL/GenBank/DDBJ whole genome shotgun (WGS) entry which is preliminary data.</text>
</comment>
<evidence type="ECO:0000313" key="2">
    <source>
        <dbReference type="Proteomes" id="UP001254257"/>
    </source>
</evidence>
<proteinExistence type="predicted"/>
<dbReference type="EMBL" id="JAWDID010000101">
    <property type="protein sequence ID" value="MDU0343969.1"/>
    <property type="molecule type" value="Genomic_DNA"/>
</dbReference>
<protein>
    <submittedName>
        <fullName evidence="1">Uncharacterized protein</fullName>
    </submittedName>
</protein>
<keyword evidence="2" id="KW-1185">Reference proteome</keyword>
<sequence>MNHVDARRVPDLIDRFSALWGAINNALEALGGGAQTPLDADAFCHAQKKVHQLVQEIAAIQDGEVRDRRLASFRGSAEQQIAGVSWNTVA</sequence>
<name>A0ABU3SGX7_9HYPH</name>
<dbReference type="RefSeq" id="WP_316021661.1">
    <property type="nucleotide sequence ID" value="NZ_JAWDID010000101.1"/>
</dbReference>
<gene>
    <name evidence="1" type="ORF">RKE40_29155</name>
</gene>
<accession>A0ABU3SGX7</accession>
<organism evidence="1 2">
    <name type="scientific">Bosea rubneri</name>
    <dbReference type="NCBI Taxonomy" id="3075434"/>
    <lineage>
        <taxon>Bacteria</taxon>
        <taxon>Pseudomonadati</taxon>
        <taxon>Pseudomonadota</taxon>
        <taxon>Alphaproteobacteria</taxon>
        <taxon>Hyphomicrobiales</taxon>
        <taxon>Boseaceae</taxon>
        <taxon>Bosea</taxon>
    </lineage>
</organism>
<dbReference type="Proteomes" id="UP001254257">
    <property type="component" value="Unassembled WGS sequence"/>
</dbReference>
<reference evidence="1 2" key="1">
    <citation type="submission" date="2023-09" db="EMBL/GenBank/DDBJ databases">
        <title>Whole genome shotgun sequencing (WGS) of Bosea sp. ZW T0_25, isolated from stored onions (Allium cepa).</title>
        <authorList>
            <person name="Stoll D.A."/>
            <person name="Huch M."/>
        </authorList>
    </citation>
    <scope>NUCLEOTIDE SEQUENCE [LARGE SCALE GENOMIC DNA]</scope>
    <source>
        <strain evidence="1 2">ZW T0_25</strain>
    </source>
</reference>
<evidence type="ECO:0000313" key="1">
    <source>
        <dbReference type="EMBL" id="MDU0343969.1"/>
    </source>
</evidence>